<dbReference type="PANTHER" id="PTHR38589:SF1">
    <property type="entry name" value="BLR0621 PROTEIN"/>
    <property type="match status" value="1"/>
</dbReference>
<sequence>MSEMMIHIRPHTGSGHGAQLHCGHKIMSAVIGKNGVTHSKKEGDNATPLGLFPLVRVFYRADRVTKPLTSLPVEALSPKDGWCDDPQSPDYNKKVILPYAAHHEKLWREDNVYDIIVVIAYNMGPAVPGRGSAIFMHLQRPTLAPTEGCVALSQNDLLWVLSTNPQHILIHAPA</sequence>
<organism evidence="3 4">
    <name type="scientific">Acetobacter orientalis</name>
    <dbReference type="NCBI Taxonomy" id="146474"/>
    <lineage>
        <taxon>Bacteria</taxon>
        <taxon>Pseudomonadati</taxon>
        <taxon>Pseudomonadota</taxon>
        <taxon>Alphaproteobacteria</taxon>
        <taxon>Acetobacterales</taxon>
        <taxon>Acetobacteraceae</taxon>
        <taxon>Acetobacter</taxon>
    </lineage>
</organism>
<dbReference type="GO" id="GO:0016740">
    <property type="term" value="F:transferase activity"/>
    <property type="evidence" value="ECO:0007669"/>
    <property type="project" value="InterPro"/>
</dbReference>
<evidence type="ECO:0000256" key="1">
    <source>
        <dbReference type="PROSITE-ProRule" id="PRU01373"/>
    </source>
</evidence>
<dbReference type="PROSITE" id="PS52029">
    <property type="entry name" value="LD_TPASE"/>
    <property type="match status" value="1"/>
</dbReference>
<protein>
    <recommendedName>
        <fullName evidence="2">L,D-TPase catalytic domain-containing protein</fullName>
    </recommendedName>
</protein>
<proteinExistence type="predicted"/>
<feature type="active site" description="Proton donor/acceptor" evidence="1">
    <location>
        <position position="137"/>
    </location>
</feature>
<keyword evidence="1" id="KW-0573">Peptidoglycan synthesis</keyword>
<evidence type="ECO:0000313" key="4">
    <source>
        <dbReference type="Proteomes" id="UP000032670"/>
    </source>
</evidence>
<dbReference type="AlphaFoldDB" id="A0A0D6NKP2"/>
<reference evidence="3 4" key="1">
    <citation type="submission" date="2012-11" db="EMBL/GenBank/DDBJ databases">
        <title>Whole genome sequence of Acetobacter orientalis 21F-2.</title>
        <authorList>
            <person name="Azuma Y."/>
            <person name="Higashiura N."/>
            <person name="Hirakawa H."/>
            <person name="Matsushita K."/>
        </authorList>
    </citation>
    <scope>NUCLEOTIDE SEQUENCE [LARGE SCALE GENOMIC DNA]</scope>
    <source>
        <strain evidence="3 4">21F-2</strain>
    </source>
</reference>
<keyword evidence="4" id="KW-1185">Reference proteome</keyword>
<dbReference type="InterPro" id="IPR005490">
    <property type="entry name" value="LD_TPept_cat_dom"/>
</dbReference>
<dbReference type="PANTHER" id="PTHR38589">
    <property type="entry name" value="BLR0621 PROTEIN"/>
    <property type="match status" value="1"/>
</dbReference>
<accession>A0A6N3T0T6</accession>
<dbReference type="Proteomes" id="UP000032670">
    <property type="component" value="Unassembled WGS sequence"/>
</dbReference>
<keyword evidence="1" id="KW-0133">Cell shape</keyword>
<keyword evidence="1" id="KW-0961">Cell wall biogenesis/degradation</keyword>
<dbReference type="GO" id="GO:0071555">
    <property type="term" value="P:cell wall organization"/>
    <property type="evidence" value="ECO:0007669"/>
    <property type="project" value="UniProtKB-UniRule"/>
</dbReference>
<comment type="pathway">
    <text evidence="1">Cell wall biogenesis; peptidoglycan biosynthesis.</text>
</comment>
<feature type="domain" description="L,D-TPase catalytic" evidence="2">
    <location>
        <begin position="1"/>
        <end position="174"/>
    </location>
</feature>
<gene>
    <name evidence="3" type="ORF">Abor_017_046</name>
</gene>
<dbReference type="GO" id="GO:0008360">
    <property type="term" value="P:regulation of cell shape"/>
    <property type="evidence" value="ECO:0007669"/>
    <property type="project" value="UniProtKB-UniRule"/>
</dbReference>
<dbReference type="EMBL" id="BAMX01000017">
    <property type="protein sequence ID" value="GAN66190.1"/>
    <property type="molecule type" value="Genomic_DNA"/>
</dbReference>
<evidence type="ECO:0000259" key="2">
    <source>
        <dbReference type="PROSITE" id="PS52029"/>
    </source>
</evidence>
<accession>A0A0D6NKP2</accession>
<comment type="caution">
    <text evidence="3">The sequence shown here is derived from an EMBL/GenBank/DDBJ whole genome shotgun (WGS) entry which is preliminary data.</text>
</comment>
<dbReference type="STRING" id="1231341.Abor_017_046"/>
<dbReference type="GO" id="GO:0009252">
    <property type="term" value="P:peptidoglycan biosynthetic process"/>
    <property type="evidence" value="ECO:0007669"/>
    <property type="project" value="UniProtKB-KW"/>
</dbReference>
<feature type="active site" description="Nucleophile" evidence="1">
    <location>
        <position position="149"/>
    </location>
</feature>
<dbReference type="Pfam" id="PF03734">
    <property type="entry name" value="YkuD"/>
    <property type="match status" value="1"/>
</dbReference>
<evidence type="ECO:0000313" key="3">
    <source>
        <dbReference type="EMBL" id="GAN66190.1"/>
    </source>
</evidence>
<name>A0A0D6NKP2_9PROT</name>